<dbReference type="NCBIfam" id="TIGR00040">
    <property type="entry name" value="yfcE"/>
    <property type="match status" value="1"/>
</dbReference>
<dbReference type="Proteomes" id="UP000262325">
    <property type="component" value="Unassembled WGS sequence"/>
</dbReference>
<name>A0A3D5QE73_FLESI</name>
<evidence type="ECO:0000313" key="4">
    <source>
        <dbReference type="EMBL" id="HCW93940.1"/>
    </source>
</evidence>
<evidence type="ECO:0000259" key="3">
    <source>
        <dbReference type="Pfam" id="PF12850"/>
    </source>
</evidence>
<dbReference type="InterPro" id="IPR029052">
    <property type="entry name" value="Metallo-depent_PP-like"/>
</dbReference>
<dbReference type="EC" id="3.1.4.-" evidence="2"/>
<dbReference type="Gene3D" id="3.60.21.10">
    <property type="match status" value="1"/>
</dbReference>
<proteinExistence type="inferred from homology"/>
<dbReference type="InterPro" id="IPR024654">
    <property type="entry name" value="Calcineurin-like_PHP_lpxH"/>
</dbReference>
<dbReference type="GO" id="GO:0046872">
    <property type="term" value="F:metal ion binding"/>
    <property type="evidence" value="ECO:0007669"/>
    <property type="project" value="UniProtKB-KW"/>
</dbReference>
<evidence type="ECO:0000313" key="5">
    <source>
        <dbReference type="Proteomes" id="UP000262325"/>
    </source>
</evidence>
<dbReference type="EMBL" id="DPPF01000207">
    <property type="protein sequence ID" value="HCW93940.1"/>
    <property type="molecule type" value="Genomic_DNA"/>
</dbReference>
<comment type="caution">
    <text evidence="4">The sequence shown here is derived from an EMBL/GenBank/DDBJ whole genome shotgun (WGS) entry which is preliminary data.</text>
</comment>
<evidence type="ECO:0000256" key="2">
    <source>
        <dbReference type="RuleBase" id="RU362039"/>
    </source>
</evidence>
<dbReference type="SUPFAM" id="SSF56300">
    <property type="entry name" value="Metallo-dependent phosphatases"/>
    <property type="match status" value="1"/>
</dbReference>
<dbReference type="GO" id="GO:0016787">
    <property type="term" value="F:hydrolase activity"/>
    <property type="evidence" value="ECO:0007669"/>
    <property type="project" value="UniProtKB-UniRule"/>
</dbReference>
<dbReference type="InterPro" id="IPR000979">
    <property type="entry name" value="Phosphodiesterase_MJ0936/Vps29"/>
</dbReference>
<dbReference type="Pfam" id="PF12850">
    <property type="entry name" value="Metallophos_2"/>
    <property type="match status" value="1"/>
</dbReference>
<evidence type="ECO:0000256" key="1">
    <source>
        <dbReference type="ARBA" id="ARBA00008950"/>
    </source>
</evidence>
<reference evidence="4 5" key="1">
    <citation type="journal article" date="2018" name="Nat. Biotechnol.">
        <title>A standardized bacterial taxonomy based on genome phylogeny substantially revises the tree of life.</title>
        <authorList>
            <person name="Parks D.H."/>
            <person name="Chuvochina M."/>
            <person name="Waite D.W."/>
            <person name="Rinke C."/>
            <person name="Skarshewski A."/>
            <person name="Chaumeil P.A."/>
            <person name="Hugenholtz P."/>
        </authorList>
    </citation>
    <scope>NUCLEOTIDE SEQUENCE [LARGE SCALE GENOMIC DNA]</scope>
    <source>
        <strain evidence="4">UBA8672</strain>
    </source>
</reference>
<keyword evidence="2" id="KW-0479">Metal-binding</keyword>
<protein>
    <recommendedName>
        <fullName evidence="2">Phosphoesterase</fullName>
        <ecNumber evidence="2">3.1.4.-</ecNumber>
    </recommendedName>
</protein>
<comment type="similarity">
    <text evidence="1 2">Belongs to the metallophosphoesterase superfamily. YfcE family.</text>
</comment>
<feature type="domain" description="Calcineurin-like phosphoesterase" evidence="3">
    <location>
        <begin position="1"/>
        <end position="150"/>
    </location>
</feature>
<gene>
    <name evidence="4" type="ORF">DHM44_09695</name>
</gene>
<organism evidence="4 5">
    <name type="scientific">Flexistipes sinusarabici</name>
    <dbReference type="NCBI Taxonomy" id="2352"/>
    <lineage>
        <taxon>Bacteria</taxon>
        <taxon>Pseudomonadati</taxon>
        <taxon>Deferribacterota</taxon>
        <taxon>Deferribacteres</taxon>
        <taxon>Deferribacterales</taxon>
        <taxon>Flexistipitaceae</taxon>
        <taxon>Flexistipes</taxon>
    </lineage>
</organism>
<dbReference type="PANTHER" id="PTHR11124">
    <property type="entry name" value="VACUOLAR SORTING PROTEIN VPS29"/>
    <property type="match status" value="1"/>
</dbReference>
<sequence length="162" mass="18234">MRILIISDTHTDSIKKLPKKILAELSTADLVVHAGDYTDFRLYKELEEVAASFAGVKGNMDMQTEFQPVPDKMDFECGNYKIGISHGSGAPHNIISRLMYLHEATDIIIFGHTHSPAHEKVNGKTFINPGSLSQNRWRNDKTYAILEIDNGSYDLQIKNVEE</sequence>
<comment type="cofactor">
    <cofactor evidence="2">
        <name>a divalent metal cation</name>
        <dbReference type="ChEBI" id="CHEBI:60240"/>
    </cofactor>
</comment>
<dbReference type="AlphaFoldDB" id="A0A3D5QE73"/>
<accession>A0A3D5QE73</accession>